<evidence type="ECO:0000313" key="1">
    <source>
        <dbReference type="EMBL" id="MCM2674068.1"/>
    </source>
</evidence>
<dbReference type="RefSeq" id="WP_251602919.1">
    <property type="nucleotide sequence ID" value="NZ_JAMQJY010000001.1"/>
</dbReference>
<keyword evidence="2" id="KW-1185">Reference proteome</keyword>
<protein>
    <submittedName>
        <fullName evidence="1">DUF3954 domain-containing protein</fullName>
    </submittedName>
</protein>
<dbReference type="Proteomes" id="UP001203665">
    <property type="component" value="Unassembled WGS sequence"/>
</dbReference>
<dbReference type="Pfam" id="PF13128">
    <property type="entry name" value="DUF3954"/>
    <property type="match status" value="1"/>
</dbReference>
<dbReference type="EMBL" id="JAMQJY010000001">
    <property type="protein sequence ID" value="MCM2674068.1"/>
    <property type="molecule type" value="Genomic_DNA"/>
</dbReference>
<dbReference type="InterPro" id="IPR025017">
    <property type="entry name" value="DUF3954"/>
</dbReference>
<reference evidence="1" key="1">
    <citation type="submission" date="2022-06" db="EMBL/GenBank/DDBJ databases">
        <title>Alkalicoccobacillus porphyridii sp. nov., isolated from a marine red alga, Porphyridium purpureum and reclassification of Shouchella plakortidis and Shouchella gibsonii as Alkalicoccobacillus plakortidis comb. nov. and Alkalicoccobacillus gibsonii comb. nov.</title>
        <authorList>
            <person name="Kim K.H."/>
            <person name="Lee J.K."/>
            <person name="Han D.M."/>
            <person name="Baek J.H."/>
            <person name="Jeon C.O."/>
        </authorList>
    </citation>
    <scope>NUCLEOTIDE SEQUENCE</scope>
    <source>
        <strain evidence="1">DSM 19153</strain>
    </source>
</reference>
<comment type="caution">
    <text evidence="1">The sequence shown here is derived from an EMBL/GenBank/DDBJ whole genome shotgun (WGS) entry which is preliminary data.</text>
</comment>
<proteinExistence type="predicted"/>
<sequence>MKETDNCIIIIKDGQRSIIEPPCSGFGEFTTIWKDGRVLDVIKTERLRIK</sequence>
<accession>A0ABT0XFD2</accession>
<evidence type="ECO:0000313" key="2">
    <source>
        <dbReference type="Proteomes" id="UP001203665"/>
    </source>
</evidence>
<gene>
    <name evidence="1" type="ORF">NDM98_00080</name>
</gene>
<organism evidence="1 2">
    <name type="scientific">Alkalicoccobacillus plakortidis</name>
    <dbReference type="NCBI Taxonomy" id="444060"/>
    <lineage>
        <taxon>Bacteria</taxon>
        <taxon>Bacillati</taxon>
        <taxon>Bacillota</taxon>
        <taxon>Bacilli</taxon>
        <taxon>Bacillales</taxon>
        <taxon>Bacillaceae</taxon>
        <taxon>Alkalicoccobacillus</taxon>
    </lineage>
</organism>
<name>A0ABT0XFD2_9BACI</name>